<feature type="domain" description="GHMP kinase N-terminal" evidence="10">
    <location>
        <begin position="63"/>
        <end position="139"/>
    </location>
</feature>
<keyword evidence="4 9" id="KW-0808">Transferase</keyword>
<proteinExistence type="inferred from homology"/>
<dbReference type="InterPro" id="IPR006204">
    <property type="entry name" value="GHMP_kinase_N_dom"/>
</dbReference>
<dbReference type="GO" id="GO:0019288">
    <property type="term" value="P:isopentenyl diphosphate biosynthetic process, methylerythritol 4-phosphate pathway"/>
    <property type="evidence" value="ECO:0007669"/>
    <property type="project" value="UniProtKB-UniRule"/>
</dbReference>
<dbReference type="EC" id="2.7.1.148" evidence="2 9"/>
<evidence type="ECO:0000313" key="12">
    <source>
        <dbReference type="EMBL" id="GGA94308.1"/>
    </source>
</evidence>
<evidence type="ECO:0000259" key="11">
    <source>
        <dbReference type="Pfam" id="PF08544"/>
    </source>
</evidence>
<feature type="binding site" evidence="9">
    <location>
        <begin position="91"/>
        <end position="101"/>
    </location>
    <ligand>
        <name>ATP</name>
        <dbReference type="ChEBI" id="CHEBI:30616"/>
    </ligand>
</feature>
<dbReference type="InterPro" id="IPR036554">
    <property type="entry name" value="GHMP_kinase_C_sf"/>
</dbReference>
<evidence type="ECO:0000256" key="4">
    <source>
        <dbReference type="ARBA" id="ARBA00022679"/>
    </source>
</evidence>
<dbReference type="PANTHER" id="PTHR43527">
    <property type="entry name" value="4-DIPHOSPHOCYTIDYL-2-C-METHYL-D-ERYTHRITOL KINASE, CHLOROPLASTIC"/>
    <property type="match status" value="1"/>
</dbReference>
<feature type="active site" evidence="9">
    <location>
        <position position="133"/>
    </location>
</feature>
<dbReference type="Gene3D" id="3.30.230.10">
    <property type="match status" value="1"/>
</dbReference>
<comment type="caution">
    <text evidence="12">The sequence shown here is derived from an EMBL/GenBank/DDBJ whole genome shotgun (WGS) entry which is preliminary data.</text>
</comment>
<comment type="pathway">
    <text evidence="9">Isoprenoid biosynthesis; isopentenyl diphosphate biosynthesis via DXP pathway; isopentenyl diphosphate from 1-deoxy-D-xylulose 5-phosphate: step 3/6.</text>
</comment>
<dbReference type="Proteomes" id="UP000607559">
    <property type="component" value="Unassembled WGS sequence"/>
</dbReference>
<comment type="catalytic activity">
    <reaction evidence="9">
        <text>4-CDP-2-C-methyl-D-erythritol + ATP = 4-CDP-2-C-methyl-D-erythritol 2-phosphate + ADP + H(+)</text>
        <dbReference type="Rhea" id="RHEA:18437"/>
        <dbReference type="ChEBI" id="CHEBI:15378"/>
        <dbReference type="ChEBI" id="CHEBI:30616"/>
        <dbReference type="ChEBI" id="CHEBI:57823"/>
        <dbReference type="ChEBI" id="CHEBI:57919"/>
        <dbReference type="ChEBI" id="CHEBI:456216"/>
        <dbReference type="EC" id="2.7.1.148"/>
    </reaction>
</comment>
<dbReference type="PANTHER" id="PTHR43527:SF2">
    <property type="entry name" value="4-DIPHOSPHOCYTIDYL-2-C-METHYL-D-ERYTHRITOL KINASE, CHLOROPLASTIC"/>
    <property type="match status" value="1"/>
</dbReference>
<dbReference type="GO" id="GO:0050515">
    <property type="term" value="F:4-(cytidine 5'-diphospho)-2-C-methyl-D-erythritol kinase activity"/>
    <property type="evidence" value="ECO:0007669"/>
    <property type="project" value="UniProtKB-UniRule"/>
</dbReference>
<evidence type="ECO:0000256" key="2">
    <source>
        <dbReference type="ARBA" id="ARBA00012052"/>
    </source>
</evidence>
<dbReference type="Gene3D" id="3.30.70.890">
    <property type="entry name" value="GHMP kinase, C-terminal domain"/>
    <property type="match status" value="1"/>
</dbReference>
<dbReference type="Pfam" id="PF08544">
    <property type="entry name" value="GHMP_kinases_C"/>
    <property type="match status" value="1"/>
</dbReference>
<keyword evidence="5 9" id="KW-0547">Nucleotide-binding</keyword>
<reference evidence="12" key="2">
    <citation type="submission" date="2020-09" db="EMBL/GenBank/DDBJ databases">
        <authorList>
            <person name="Sun Q."/>
            <person name="Zhou Y."/>
        </authorList>
    </citation>
    <scope>NUCLEOTIDE SEQUENCE</scope>
    <source>
        <strain evidence="12">CGMCC 1.15448</strain>
    </source>
</reference>
<dbReference type="InterPro" id="IPR013750">
    <property type="entry name" value="GHMP_kinase_C_dom"/>
</dbReference>
<dbReference type="InterPro" id="IPR004424">
    <property type="entry name" value="IspE"/>
</dbReference>
<keyword evidence="7 9" id="KW-0067">ATP-binding</keyword>
<evidence type="ECO:0000256" key="8">
    <source>
        <dbReference type="ARBA" id="ARBA00032554"/>
    </source>
</evidence>
<evidence type="ECO:0000256" key="5">
    <source>
        <dbReference type="ARBA" id="ARBA00022741"/>
    </source>
</evidence>
<dbReference type="RefSeq" id="WP_188930607.1">
    <property type="nucleotide sequence ID" value="NZ_BMJC01000002.1"/>
</dbReference>
<dbReference type="GO" id="GO:0016114">
    <property type="term" value="P:terpenoid biosynthetic process"/>
    <property type="evidence" value="ECO:0007669"/>
    <property type="project" value="UniProtKB-UniRule"/>
</dbReference>
<accession>A0A8J2XSC1</accession>
<dbReference type="UniPathway" id="UPA00056">
    <property type="reaction ID" value="UER00094"/>
</dbReference>
<dbReference type="HAMAP" id="MF_00061">
    <property type="entry name" value="IspE"/>
    <property type="match status" value="1"/>
</dbReference>
<dbReference type="SUPFAM" id="SSF55060">
    <property type="entry name" value="GHMP Kinase, C-terminal domain"/>
    <property type="match status" value="1"/>
</dbReference>
<dbReference type="Pfam" id="PF00288">
    <property type="entry name" value="GHMP_kinases_N"/>
    <property type="match status" value="1"/>
</dbReference>
<dbReference type="InterPro" id="IPR020568">
    <property type="entry name" value="Ribosomal_Su5_D2-typ_SF"/>
</dbReference>
<evidence type="ECO:0000259" key="10">
    <source>
        <dbReference type="Pfam" id="PF00288"/>
    </source>
</evidence>
<evidence type="ECO:0000313" key="13">
    <source>
        <dbReference type="Proteomes" id="UP000607559"/>
    </source>
</evidence>
<dbReference type="NCBIfam" id="TIGR00154">
    <property type="entry name" value="ispE"/>
    <property type="match status" value="1"/>
</dbReference>
<name>A0A8J2XSC1_9BACT</name>
<dbReference type="InterPro" id="IPR014721">
    <property type="entry name" value="Ribsml_uS5_D2-typ_fold_subgr"/>
</dbReference>
<dbReference type="AlphaFoldDB" id="A0A8J2XSC1"/>
<evidence type="ECO:0000256" key="3">
    <source>
        <dbReference type="ARBA" id="ARBA00017473"/>
    </source>
</evidence>
<evidence type="ECO:0000256" key="9">
    <source>
        <dbReference type="HAMAP-Rule" id="MF_00061"/>
    </source>
</evidence>
<evidence type="ECO:0000256" key="6">
    <source>
        <dbReference type="ARBA" id="ARBA00022777"/>
    </source>
</evidence>
<comment type="similarity">
    <text evidence="1 9">Belongs to the GHMP kinase family. IspE subfamily.</text>
</comment>
<organism evidence="12 13">
    <name type="scientific">Puia dinghuensis</name>
    <dbReference type="NCBI Taxonomy" id="1792502"/>
    <lineage>
        <taxon>Bacteria</taxon>
        <taxon>Pseudomonadati</taxon>
        <taxon>Bacteroidota</taxon>
        <taxon>Chitinophagia</taxon>
        <taxon>Chitinophagales</taxon>
        <taxon>Chitinophagaceae</taxon>
        <taxon>Puia</taxon>
    </lineage>
</organism>
<keyword evidence="13" id="KW-1185">Reference proteome</keyword>
<dbReference type="EMBL" id="BMJC01000002">
    <property type="protein sequence ID" value="GGA94308.1"/>
    <property type="molecule type" value="Genomic_DNA"/>
</dbReference>
<comment type="function">
    <text evidence="9">Catalyzes the phosphorylation of the position 2 hydroxy group of 4-diphosphocytidyl-2C-methyl-D-erythritol.</text>
</comment>
<feature type="active site" evidence="9">
    <location>
        <position position="8"/>
    </location>
</feature>
<evidence type="ECO:0000256" key="1">
    <source>
        <dbReference type="ARBA" id="ARBA00009684"/>
    </source>
</evidence>
<protein>
    <recommendedName>
        <fullName evidence="3 9">4-diphosphocytidyl-2-C-methyl-D-erythritol kinase</fullName>
        <shortName evidence="9">CMK</shortName>
        <ecNumber evidence="2 9">2.7.1.148</ecNumber>
    </recommendedName>
    <alternativeName>
        <fullName evidence="8 9">4-(cytidine-5'-diphospho)-2-C-methyl-D-erythritol kinase</fullName>
    </alternativeName>
</protein>
<gene>
    <name evidence="9 12" type="primary">ispE</name>
    <name evidence="12" type="ORF">GCM10011511_17000</name>
</gene>
<keyword evidence="6 9" id="KW-0418">Kinase</keyword>
<sequence length="268" mass="29552">MVLFPNCKINLGLYVLYKRADGYHDLSTVFYPLPVKDVLEIIRSDTNQFTAYGIPIPGDPTANLCEKAYQLLRKDFPTLPPVHIHLYKNIPIGAGLGGGSADGAFTLLGLNSTFQLGLSPDQLIDYAAQLGSDCPFFILNKPCLGGGRGEQLQPITLDLSAYSFVLVNPGIHISTAQAFSLCTPDDAILPIEDIISQPVHTWKEQLHNDFEFPVFQLHPELREIKTTLYAHGALYASLTGSGSSFYGIFEKHNTPTTLPLSWNYRILP</sequence>
<reference evidence="12" key="1">
    <citation type="journal article" date="2014" name="Int. J. Syst. Evol. Microbiol.">
        <title>Complete genome sequence of Corynebacterium casei LMG S-19264T (=DSM 44701T), isolated from a smear-ripened cheese.</title>
        <authorList>
            <consortium name="US DOE Joint Genome Institute (JGI-PGF)"/>
            <person name="Walter F."/>
            <person name="Albersmeier A."/>
            <person name="Kalinowski J."/>
            <person name="Ruckert C."/>
        </authorList>
    </citation>
    <scope>NUCLEOTIDE SEQUENCE</scope>
    <source>
        <strain evidence="12">CGMCC 1.15448</strain>
    </source>
</reference>
<keyword evidence="9" id="KW-0414">Isoprene biosynthesis</keyword>
<dbReference type="GO" id="GO:0005524">
    <property type="term" value="F:ATP binding"/>
    <property type="evidence" value="ECO:0007669"/>
    <property type="project" value="UniProtKB-UniRule"/>
</dbReference>
<feature type="domain" description="GHMP kinase C-terminal" evidence="11">
    <location>
        <begin position="203"/>
        <end position="254"/>
    </location>
</feature>
<dbReference type="SUPFAM" id="SSF54211">
    <property type="entry name" value="Ribosomal protein S5 domain 2-like"/>
    <property type="match status" value="1"/>
</dbReference>
<evidence type="ECO:0000256" key="7">
    <source>
        <dbReference type="ARBA" id="ARBA00022840"/>
    </source>
</evidence>
<dbReference type="PIRSF" id="PIRSF010376">
    <property type="entry name" value="IspE"/>
    <property type="match status" value="1"/>
</dbReference>